<accession>A0ABP2K5D9</accession>
<reference evidence="1" key="1">
    <citation type="submission" date="2010-08" db="EMBL/GenBank/DDBJ databases">
        <authorList>
            <person name="Weinstock G."/>
            <person name="Sodergren E."/>
            <person name="Clifton S."/>
            <person name="Fulton L."/>
            <person name="Fulton B."/>
            <person name="Courtney L."/>
            <person name="Fronick C."/>
            <person name="Harrison M."/>
            <person name="Strong C."/>
            <person name="Farmer C."/>
            <person name="Delahaunty K."/>
            <person name="Markovic C."/>
            <person name="Hall O."/>
            <person name="Minx P."/>
            <person name="Tomlinson C."/>
            <person name="Mitreva M."/>
            <person name="Hou S."/>
            <person name="Chen J."/>
            <person name="Wollam A."/>
            <person name="Pepin K.H."/>
            <person name="Johnson M."/>
            <person name="Bhonagiri V."/>
            <person name="Zhang X."/>
            <person name="Suruliraj S."/>
            <person name="Warren W."/>
            <person name="Chinwalla A."/>
            <person name="Mardis E.R."/>
            <person name="Wilson R.K."/>
        </authorList>
    </citation>
    <scope>NUCLEOTIDE SEQUENCE [LARGE SCALE GENOMIC DNA]</scope>
    <source>
        <strain evidence="1">HL044PA1</strain>
    </source>
</reference>
<sequence length="54" mass="5739">MVLGGHDAIQPRLPPTRIVRTSRQDVLEVGALQCQRDALRRVLGGDDTAGDGAS</sequence>
<evidence type="ECO:0000313" key="1">
    <source>
        <dbReference type="EMBL" id="EFS92131.1"/>
    </source>
</evidence>
<keyword evidence="2" id="KW-1185">Reference proteome</keyword>
<evidence type="ECO:0000313" key="2">
    <source>
        <dbReference type="Proteomes" id="UP000003179"/>
    </source>
</evidence>
<comment type="caution">
    <text evidence="1">The sequence shown here is derived from an EMBL/GenBank/DDBJ whole genome shotgun (WGS) entry which is preliminary data.</text>
</comment>
<gene>
    <name evidence="1" type="ORF">HMPREF9607_01760</name>
</gene>
<dbReference type="EMBL" id="ADZU01000028">
    <property type="protein sequence ID" value="EFS92131.1"/>
    <property type="molecule type" value="Genomic_DNA"/>
</dbReference>
<proteinExistence type="predicted"/>
<protein>
    <submittedName>
        <fullName evidence="1">Uncharacterized protein</fullName>
    </submittedName>
</protein>
<name>A0ABP2K5D9_9ACTN</name>
<dbReference type="Proteomes" id="UP000003179">
    <property type="component" value="Unassembled WGS sequence"/>
</dbReference>
<organism evidence="1 2">
    <name type="scientific">Cutibacterium modestum HL044PA1</name>
    <dbReference type="NCBI Taxonomy" id="765109"/>
    <lineage>
        <taxon>Bacteria</taxon>
        <taxon>Bacillati</taxon>
        <taxon>Actinomycetota</taxon>
        <taxon>Actinomycetes</taxon>
        <taxon>Propionibacteriales</taxon>
        <taxon>Propionibacteriaceae</taxon>
        <taxon>Cutibacterium</taxon>
        <taxon>Cutibacterium modestum</taxon>
    </lineage>
</organism>